<dbReference type="STRING" id="280332.CQ12_03655"/>
<dbReference type="EMBL" id="LLXZ01000205">
    <property type="protein sequence ID" value="KRQ95690.1"/>
    <property type="molecule type" value="Genomic_DNA"/>
</dbReference>
<dbReference type="CDD" id="cd05013">
    <property type="entry name" value="SIS_RpiR"/>
    <property type="match status" value="1"/>
</dbReference>
<evidence type="ECO:0000313" key="6">
    <source>
        <dbReference type="Proteomes" id="UP000050863"/>
    </source>
</evidence>
<dbReference type="Pfam" id="PF01418">
    <property type="entry name" value="HTH_6"/>
    <property type="match status" value="1"/>
</dbReference>
<protein>
    <recommendedName>
        <fullName evidence="4">HTH rpiR-type domain-containing protein</fullName>
    </recommendedName>
</protein>
<sequence length="290" mass="32706">MTDEKRKPRMLEKRIHGLYDDLPGSERALADLILEFPGDLLVYSATELSERGGVSKAAVTRFVQRLGYQDYREMQREVREAQEAGEPIYLNTGLLGSTVDRARLQQHLERDVANLRQTLEAVNPDDLREVVRRCLAARRVWVLGFRNSYFFAAYIRRQLIQVRSDVTLVPAAGQVLMEDLGSMTPEDLMIAVGLRRRTPTLGRAMQIVRDLGVPIAYITDRVAVTTPKLATWTFPCQVRGVSLFDSYVGVMSLANYLCTEIVSAAGERGREQLNRIEDLMGLMGEIDPSN</sequence>
<dbReference type="Proteomes" id="UP000050863">
    <property type="component" value="Unassembled WGS sequence"/>
</dbReference>
<accession>A0A0R3KJN8</accession>
<dbReference type="RefSeq" id="WP_057839976.1">
    <property type="nucleotide sequence ID" value="NZ_LLXZ01000205.1"/>
</dbReference>
<dbReference type="PROSITE" id="PS51071">
    <property type="entry name" value="HTH_RPIR"/>
    <property type="match status" value="1"/>
</dbReference>
<evidence type="ECO:0000256" key="2">
    <source>
        <dbReference type="ARBA" id="ARBA00023125"/>
    </source>
</evidence>
<reference evidence="5 6" key="1">
    <citation type="submission" date="2014-03" db="EMBL/GenBank/DDBJ databases">
        <title>Bradyrhizobium valentinum sp. nov., isolated from effective nodules of Lupinus mariae-josephae, a lupine endemic of basic-lime soils in Eastern Spain.</title>
        <authorList>
            <person name="Duran D."/>
            <person name="Rey L."/>
            <person name="Navarro A."/>
            <person name="Busquets A."/>
            <person name="Imperial J."/>
            <person name="Ruiz-Argueso T."/>
        </authorList>
    </citation>
    <scope>NUCLEOTIDE SEQUENCE [LARGE SCALE GENOMIC DNA]</scope>
    <source>
        <strain evidence="5 6">PAC68</strain>
    </source>
</reference>
<dbReference type="PANTHER" id="PTHR30514:SF18">
    <property type="entry name" value="RPIR-FAMILY TRANSCRIPTIONAL REGULATOR"/>
    <property type="match status" value="1"/>
</dbReference>
<dbReference type="SUPFAM" id="SSF53697">
    <property type="entry name" value="SIS domain"/>
    <property type="match status" value="1"/>
</dbReference>
<dbReference type="GO" id="GO:0097367">
    <property type="term" value="F:carbohydrate derivative binding"/>
    <property type="evidence" value="ECO:0007669"/>
    <property type="project" value="InterPro"/>
</dbReference>
<dbReference type="GO" id="GO:0003700">
    <property type="term" value="F:DNA-binding transcription factor activity"/>
    <property type="evidence" value="ECO:0007669"/>
    <property type="project" value="InterPro"/>
</dbReference>
<dbReference type="PANTHER" id="PTHR30514">
    <property type="entry name" value="GLUCOKINASE"/>
    <property type="match status" value="1"/>
</dbReference>
<gene>
    <name evidence="5" type="ORF">CQ12_03655</name>
</gene>
<keyword evidence="1" id="KW-0805">Transcription regulation</keyword>
<dbReference type="Pfam" id="PF01380">
    <property type="entry name" value="SIS"/>
    <property type="match status" value="1"/>
</dbReference>
<keyword evidence="3" id="KW-0804">Transcription</keyword>
<dbReference type="InterPro" id="IPR035472">
    <property type="entry name" value="RpiR-like_SIS"/>
</dbReference>
<comment type="caution">
    <text evidence="5">The sequence shown here is derived from an EMBL/GenBank/DDBJ whole genome shotgun (WGS) entry which is preliminary data.</text>
</comment>
<dbReference type="InterPro" id="IPR001347">
    <property type="entry name" value="SIS_dom"/>
</dbReference>
<dbReference type="Gene3D" id="3.40.50.10490">
    <property type="entry name" value="Glucose-6-phosphate isomerase like protein, domain 1"/>
    <property type="match status" value="1"/>
</dbReference>
<evidence type="ECO:0000313" key="5">
    <source>
        <dbReference type="EMBL" id="KRQ95690.1"/>
    </source>
</evidence>
<keyword evidence="6" id="KW-1185">Reference proteome</keyword>
<dbReference type="GO" id="GO:1901135">
    <property type="term" value="P:carbohydrate derivative metabolic process"/>
    <property type="evidence" value="ECO:0007669"/>
    <property type="project" value="InterPro"/>
</dbReference>
<dbReference type="SUPFAM" id="SSF46689">
    <property type="entry name" value="Homeodomain-like"/>
    <property type="match status" value="1"/>
</dbReference>
<dbReference type="InterPro" id="IPR036388">
    <property type="entry name" value="WH-like_DNA-bd_sf"/>
</dbReference>
<dbReference type="GO" id="GO:0003677">
    <property type="term" value="F:DNA binding"/>
    <property type="evidence" value="ECO:0007669"/>
    <property type="project" value="UniProtKB-KW"/>
</dbReference>
<dbReference type="InterPro" id="IPR009057">
    <property type="entry name" value="Homeodomain-like_sf"/>
</dbReference>
<evidence type="ECO:0000259" key="4">
    <source>
        <dbReference type="PROSITE" id="PS51071"/>
    </source>
</evidence>
<dbReference type="InterPro" id="IPR046348">
    <property type="entry name" value="SIS_dom_sf"/>
</dbReference>
<dbReference type="InterPro" id="IPR047640">
    <property type="entry name" value="RpiR-like"/>
</dbReference>
<evidence type="ECO:0000256" key="1">
    <source>
        <dbReference type="ARBA" id="ARBA00023015"/>
    </source>
</evidence>
<dbReference type="InterPro" id="IPR000281">
    <property type="entry name" value="HTH_RpiR"/>
</dbReference>
<dbReference type="Gene3D" id="1.10.10.10">
    <property type="entry name" value="Winged helix-like DNA-binding domain superfamily/Winged helix DNA-binding domain"/>
    <property type="match status" value="1"/>
</dbReference>
<dbReference type="AlphaFoldDB" id="A0A0R3KJN8"/>
<keyword evidence="2" id="KW-0238">DNA-binding</keyword>
<proteinExistence type="predicted"/>
<name>A0A0R3KJN8_9BRAD</name>
<organism evidence="5 6">
    <name type="scientific">Bradyrhizobium jicamae</name>
    <dbReference type="NCBI Taxonomy" id="280332"/>
    <lineage>
        <taxon>Bacteria</taxon>
        <taxon>Pseudomonadati</taxon>
        <taxon>Pseudomonadota</taxon>
        <taxon>Alphaproteobacteria</taxon>
        <taxon>Hyphomicrobiales</taxon>
        <taxon>Nitrobacteraceae</taxon>
        <taxon>Bradyrhizobium</taxon>
    </lineage>
</organism>
<evidence type="ECO:0000256" key="3">
    <source>
        <dbReference type="ARBA" id="ARBA00023163"/>
    </source>
</evidence>
<feature type="domain" description="HTH rpiR-type" evidence="4">
    <location>
        <begin position="9"/>
        <end position="85"/>
    </location>
</feature>